<name>A0A5E4MCX9_9HEMI</name>
<dbReference type="EMBL" id="CABPRJ010000063">
    <property type="protein sequence ID" value="VVC27123.1"/>
    <property type="molecule type" value="Genomic_DNA"/>
</dbReference>
<dbReference type="Proteomes" id="UP000325440">
    <property type="component" value="Unassembled WGS sequence"/>
</dbReference>
<feature type="compositionally biased region" description="Low complexity" evidence="1">
    <location>
        <begin position="304"/>
        <end position="314"/>
    </location>
</feature>
<sequence>MFRYSRDSDRFVPDRSRDLYSFRSVDRNYAPDHQCVCLSPADSDESGFLESFECERRDEQQRRAYRQLEAYMSPELNGGHLLRHLRTAADDENGYKHRLAAAASDNLAWPVRMVGQRSLARKTNVNSPTYAADLLLDMPNLTDCWRSKILDWSSTGYLTAAIESSIHLWSCRSQSVRYKVNAEVGGEPADVAAESEILCLKWDARGEILAYSFTVDVHTHLVHGLRTDGLARPWTAVTNDTDIDTIISDGVSVINSSTYSLSLSSSSSSSFSSSLFASSRLHGYIKVWLLNGQKDGSNREQKPSKCSCSSSSSSDFIGSCWVTVMDWFSNGRVLVTGCNRVTITFFKYDHGQRQLIALSAINGRCNTGPNTSITGLYVSLDRQSRHVAFSTFSSIASVLTVWRIENPPEHGHLPYHDRPVTTAVNVNRTMADRYGVPNKQYGRNLGRACWLIQACAWHPWKHSLICYAVTTGDFGALLASDGNFSWIVLANACNGVVLKRVEQTFCYPNCPSVLTLSVVMHSMTFSRITGELLVSATRAYKVQKNGIFGIVKKHSVVVMHALNKIVETLSSSTIAKGLFFAWSPDGTQIAMTCSDQSLRIWNFWPTAATQRKSPDYRLRQTDSVQPQTISDLLQGVDDGGSDLNTSRERSSRHINNNNYCYQSNHIPTMMSELSLDASRVIK</sequence>
<gene>
    <name evidence="2" type="ORF">CINCED_3A000560</name>
</gene>
<dbReference type="SUPFAM" id="SSF82171">
    <property type="entry name" value="DPP6 N-terminal domain-like"/>
    <property type="match status" value="1"/>
</dbReference>
<evidence type="ECO:0000313" key="3">
    <source>
        <dbReference type="Proteomes" id="UP000325440"/>
    </source>
</evidence>
<protein>
    <submittedName>
        <fullName evidence="2">WD40/YVTN repeat-like-containing domain,WD40 repeat, conserved site</fullName>
    </submittedName>
</protein>
<evidence type="ECO:0000313" key="2">
    <source>
        <dbReference type="EMBL" id="VVC27123.1"/>
    </source>
</evidence>
<proteinExistence type="predicted"/>
<accession>A0A5E4MCX9</accession>
<reference evidence="2 3" key="1">
    <citation type="submission" date="2019-08" db="EMBL/GenBank/DDBJ databases">
        <authorList>
            <person name="Alioto T."/>
            <person name="Alioto T."/>
            <person name="Gomez Garrido J."/>
        </authorList>
    </citation>
    <scope>NUCLEOTIDE SEQUENCE [LARGE SCALE GENOMIC DNA]</scope>
</reference>
<evidence type="ECO:0000256" key="1">
    <source>
        <dbReference type="SAM" id="MobiDB-lite"/>
    </source>
</evidence>
<dbReference type="OrthoDB" id="10263272at2759"/>
<dbReference type="InterPro" id="IPR015943">
    <property type="entry name" value="WD40/YVTN_repeat-like_dom_sf"/>
</dbReference>
<organism evidence="2 3">
    <name type="scientific">Cinara cedri</name>
    <dbReference type="NCBI Taxonomy" id="506608"/>
    <lineage>
        <taxon>Eukaryota</taxon>
        <taxon>Metazoa</taxon>
        <taxon>Ecdysozoa</taxon>
        <taxon>Arthropoda</taxon>
        <taxon>Hexapoda</taxon>
        <taxon>Insecta</taxon>
        <taxon>Pterygota</taxon>
        <taxon>Neoptera</taxon>
        <taxon>Paraneoptera</taxon>
        <taxon>Hemiptera</taxon>
        <taxon>Sternorrhyncha</taxon>
        <taxon>Aphidomorpha</taxon>
        <taxon>Aphidoidea</taxon>
        <taxon>Aphididae</taxon>
        <taxon>Lachninae</taxon>
        <taxon>Cinara</taxon>
    </lineage>
</organism>
<feature type="region of interest" description="Disordered" evidence="1">
    <location>
        <begin position="295"/>
        <end position="314"/>
    </location>
</feature>
<keyword evidence="3" id="KW-1185">Reference proteome</keyword>
<dbReference type="Gene3D" id="2.130.10.10">
    <property type="entry name" value="YVTN repeat-like/Quinoprotein amine dehydrogenase"/>
    <property type="match status" value="1"/>
</dbReference>
<dbReference type="AlphaFoldDB" id="A0A5E4MCX9"/>